<dbReference type="GeneID" id="28817296"/>
<name>A0A194XL17_MOLSC</name>
<dbReference type="EMBL" id="KQ947409">
    <property type="protein sequence ID" value="KUJ20467.1"/>
    <property type="molecule type" value="Genomic_DNA"/>
</dbReference>
<dbReference type="InParanoid" id="A0A194XL17"/>
<evidence type="ECO:0000256" key="1">
    <source>
        <dbReference type="SAM" id="MobiDB-lite"/>
    </source>
</evidence>
<protein>
    <submittedName>
        <fullName evidence="3">Uncharacterized protein</fullName>
    </submittedName>
</protein>
<dbReference type="RefSeq" id="XP_018074822.1">
    <property type="nucleotide sequence ID" value="XM_018207570.1"/>
</dbReference>
<accession>A0A194XL17</accession>
<dbReference type="KEGG" id="psco:LY89DRAFT_444138"/>
<feature type="chain" id="PRO_5008268405" evidence="2">
    <location>
        <begin position="26"/>
        <end position="168"/>
    </location>
</feature>
<reference evidence="3 4" key="1">
    <citation type="submission" date="2015-10" db="EMBL/GenBank/DDBJ databases">
        <title>Full genome of DAOMC 229536 Phialocephala scopiformis, a fungal endophyte of spruce producing the potent anti-insectan compound rugulosin.</title>
        <authorList>
            <consortium name="DOE Joint Genome Institute"/>
            <person name="Walker A.K."/>
            <person name="Frasz S.L."/>
            <person name="Seifert K.A."/>
            <person name="Miller J.D."/>
            <person name="Mondo S.J."/>
            <person name="Labutti K."/>
            <person name="Lipzen A."/>
            <person name="Dockter R."/>
            <person name="Kennedy M."/>
            <person name="Grigoriev I.V."/>
            <person name="Spatafora J.W."/>
        </authorList>
    </citation>
    <scope>NUCLEOTIDE SEQUENCE [LARGE SCALE GENOMIC DNA]</scope>
    <source>
        <strain evidence="3 4">CBS 120377</strain>
    </source>
</reference>
<evidence type="ECO:0000256" key="2">
    <source>
        <dbReference type="SAM" id="SignalP"/>
    </source>
</evidence>
<organism evidence="3 4">
    <name type="scientific">Mollisia scopiformis</name>
    <name type="common">Conifer needle endophyte fungus</name>
    <name type="synonym">Phialocephala scopiformis</name>
    <dbReference type="NCBI Taxonomy" id="149040"/>
    <lineage>
        <taxon>Eukaryota</taxon>
        <taxon>Fungi</taxon>
        <taxon>Dikarya</taxon>
        <taxon>Ascomycota</taxon>
        <taxon>Pezizomycotina</taxon>
        <taxon>Leotiomycetes</taxon>
        <taxon>Helotiales</taxon>
        <taxon>Mollisiaceae</taxon>
        <taxon>Mollisia</taxon>
    </lineage>
</organism>
<feature type="region of interest" description="Disordered" evidence="1">
    <location>
        <begin position="35"/>
        <end position="60"/>
    </location>
</feature>
<gene>
    <name evidence="3" type="ORF">LY89DRAFT_444138</name>
</gene>
<sequence length="168" mass="18931">MREPLLLFFSSFHYILLCGFGFGWACDDGSDAATHHRPHSLGSPPTSLAKRQHRYPRARPGQASLPLTHYRCHHDISKKGYSTVRYGTVRYSTHYTTNPLSTTTTHNDSPSLVHPSSITMESFSSTRSPFLSCPASYLKPRRDDMRNDWRSLGRSQALGVKALDVIHV</sequence>
<dbReference type="Proteomes" id="UP000070700">
    <property type="component" value="Unassembled WGS sequence"/>
</dbReference>
<proteinExistence type="predicted"/>
<dbReference type="AlphaFoldDB" id="A0A194XL17"/>
<keyword evidence="4" id="KW-1185">Reference proteome</keyword>
<evidence type="ECO:0000313" key="4">
    <source>
        <dbReference type="Proteomes" id="UP000070700"/>
    </source>
</evidence>
<keyword evidence="2" id="KW-0732">Signal</keyword>
<evidence type="ECO:0000313" key="3">
    <source>
        <dbReference type="EMBL" id="KUJ20467.1"/>
    </source>
</evidence>
<feature type="signal peptide" evidence="2">
    <location>
        <begin position="1"/>
        <end position="25"/>
    </location>
</feature>